<evidence type="ECO:0000256" key="1">
    <source>
        <dbReference type="SAM" id="Coils"/>
    </source>
</evidence>
<keyword evidence="1" id="KW-0175">Coiled coil</keyword>
<dbReference type="Pfam" id="PF00563">
    <property type="entry name" value="EAL"/>
    <property type="match status" value="1"/>
</dbReference>
<evidence type="ECO:0000259" key="5">
    <source>
        <dbReference type="PROSITE" id="PS50887"/>
    </source>
</evidence>
<dbReference type="SMART" id="SM00065">
    <property type="entry name" value="GAF"/>
    <property type="match status" value="2"/>
</dbReference>
<accession>A0AAX2ECT4</accession>
<feature type="domain" description="PAS" evidence="2">
    <location>
        <begin position="378"/>
        <end position="418"/>
    </location>
</feature>
<dbReference type="InterPro" id="IPR013767">
    <property type="entry name" value="PAS_fold"/>
</dbReference>
<dbReference type="InterPro" id="IPR000700">
    <property type="entry name" value="PAS-assoc_C"/>
</dbReference>
<dbReference type="GO" id="GO:0006355">
    <property type="term" value="P:regulation of DNA-templated transcription"/>
    <property type="evidence" value="ECO:0007669"/>
    <property type="project" value="InterPro"/>
</dbReference>
<dbReference type="PANTHER" id="PTHR44757:SF2">
    <property type="entry name" value="BIOFILM ARCHITECTURE MAINTENANCE PROTEIN MBAA"/>
    <property type="match status" value="1"/>
</dbReference>
<dbReference type="SUPFAM" id="SSF55781">
    <property type="entry name" value="GAF domain-like"/>
    <property type="match status" value="2"/>
</dbReference>
<dbReference type="Gene3D" id="3.30.70.270">
    <property type="match status" value="1"/>
</dbReference>
<evidence type="ECO:0000259" key="3">
    <source>
        <dbReference type="PROSITE" id="PS50113"/>
    </source>
</evidence>
<dbReference type="SUPFAM" id="SSF55785">
    <property type="entry name" value="PYP-like sensor domain (PAS domain)"/>
    <property type="match status" value="1"/>
</dbReference>
<dbReference type="AlphaFoldDB" id="A0AAX2ECT4"/>
<dbReference type="InterPro" id="IPR052155">
    <property type="entry name" value="Biofilm_reg_signaling"/>
</dbReference>
<evidence type="ECO:0000259" key="2">
    <source>
        <dbReference type="PROSITE" id="PS50112"/>
    </source>
</evidence>
<comment type="caution">
    <text evidence="6">The sequence shown here is derived from an EMBL/GenBank/DDBJ whole genome shotgun (WGS) entry which is preliminary data.</text>
</comment>
<dbReference type="CDD" id="cd01949">
    <property type="entry name" value="GGDEF"/>
    <property type="match status" value="1"/>
</dbReference>
<dbReference type="Gene3D" id="3.30.450.20">
    <property type="entry name" value="PAS domain"/>
    <property type="match status" value="1"/>
</dbReference>
<dbReference type="InterPro" id="IPR029016">
    <property type="entry name" value="GAF-like_dom_sf"/>
</dbReference>
<dbReference type="PROSITE" id="PS50113">
    <property type="entry name" value="PAC"/>
    <property type="match status" value="1"/>
</dbReference>
<dbReference type="Proteomes" id="UP000199735">
    <property type="component" value="Unassembled WGS sequence"/>
</dbReference>
<dbReference type="PANTHER" id="PTHR44757">
    <property type="entry name" value="DIGUANYLATE CYCLASE DGCP"/>
    <property type="match status" value="1"/>
</dbReference>
<dbReference type="SMART" id="SM00267">
    <property type="entry name" value="GGDEF"/>
    <property type="match status" value="1"/>
</dbReference>
<dbReference type="RefSeq" id="WP_093879881.1">
    <property type="nucleotide sequence ID" value="NZ_FOCD01000001.1"/>
</dbReference>
<organism evidence="6 7">
    <name type="scientific">Terribacillus saccharophilus</name>
    <dbReference type="NCBI Taxonomy" id="361277"/>
    <lineage>
        <taxon>Bacteria</taxon>
        <taxon>Bacillati</taxon>
        <taxon>Bacillota</taxon>
        <taxon>Bacilli</taxon>
        <taxon>Bacillales</taxon>
        <taxon>Bacillaceae</taxon>
        <taxon>Terribacillus</taxon>
    </lineage>
</organism>
<dbReference type="CDD" id="cd01948">
    <property type="entry name" value="EAL"/>
    <property type="match status" value="1"/>
</dbReference>
<evidence type="ECO:0000313" key="6">
    <source>
        <dbReference type="EMBL" id="SEM75625.1"/>
    </source>
</evidence>
<dbReference type="InterPro" id="IPR001633">
    <property type="entry name" value="EAL_dom"/>
</dbReference>
<dbReference type="InterPro" id="IPR035919">
    <property type="entry name" value="EAL_sf"/>
</dbReference>
<protein>
    <submittedName>
        <fullName evidence="6">PAS domain S-box-containing protein/diguanylate cyclase (GGDEF) domain-containing protein</fullName>
    </submittedName>
</protein>
<dbReference type="InterPro" id="IPR000014">
    <property type="entry name" value="PAS"/>
</dbReference>
<evidence type="ECO:0000259" key="4">
    <source>
        <dbReference type="PROSITE" id="PS50883"/>
    </source>
</evidence>
<dbReference type="Pfam" id="PF00990">
    <property type="entry name" value="GGDEF"/>
    <property type="match status" value="1"/>
</dbReference>
<dbReference type="InterPro" id="IPR000160">
    <property type="entry name" value="GGDEF_dom"/>
</dbReference>
<dbReference type="InterPro" id="IPR029787">
    <property type="entry name" value="Nucleotide_cyclase"/>
</dbReference>
<reference evidence="6 7" key="1">
    <citation type="submission" date="2016-10" db="EMBL/GenBank/DDBJ databases">
        <authorList>
            <person name="Varghese N."/>
            <person name="Submissions S."/>
        </authorList>
    </citation>
    <scope>NUCLEOTIDE SEQUENCE [LARGE SCALE GENOMIC DNA]</scope>
    <source>
        <strain evidence="6 7">DSM 21619</strain>
    </source>
</reference>
<dbReference type="SUPFAM" id="SSF55073">
    <property type="entry name" value="Nucleotide cyclase"/>
    <property type="match status" value="1"/>
</dbReference>
<dbReference type="PROSITE" id="PS50883">
    <property type="entry name" value="EAL"/>
    <property type="match status" value="1"/>
</dbReference>
<sequence length="927" mass="105515">MSKDQTRYSRLANITKMINTKLDLREVLEQVTTAISEEIVQCDSVGIYLPQEDGTFRGYVGKPETINGWTLDMHVIDMEFDLLAKEVSETKKAIYIPDTSMDSRPDPRAVEGFQIKSLLVLPISFEEELFGLVFLFDYGIPMNLTESEIQTVEAYVNMAAVAIQNANNLTHKENLIAEKQRLLDVTRDLSMCSSMQESLDTCFSYLGGVLENYNIGVHLLDPLAEKKITPAKLSTDSDWTEEDWIMTHNIIQIDQSNDRVMQEVIKTRKSVLIPDVYADSRPNHDVCRNFGIKGLFMLPLVSMGEVLGQISIVNLEDGDFHYSEEQIELSQSIVDITASTLSNLLYMEKQEVIIEERTSEITVKNKELERVITELQQLSREKELILNSAGEGIFGLDLNKNITFCNPAGASMLGYETERELIAKPSNLIFNGSETESKLHSSTRFDEYRNYYNKEEKFFRKDNSSFPVEYVISSIKEGDEIVGEVVTFKDITQRKQMEEEIKYHAYFDSLTDLPNRVLLKDRLNQGLAYAQSNGEKLAVLYLDLDRFKLVNDTLGHSIGDLLLRNVAKRLSACVSKSATVSRQGGDEFTIYLPNIKNEKEVLKVVNRVIDSFSEPFKLVDDEIYMKTSIGISLFPDNGDMTETLIKNADTAMYKSKDISGNNYHFFSEGMDNRTFESIKLENALYKALERKELIIYYQPQIDCKTNNIVGVEALLRWNHSEHGMISPDKFIPIAEETGLIVPIGEWVLEEACKQLKEWHDQGFPLINMSVNLSVRQFEQRNLFSTVEDVLKKVGLSPKYLDLELTENLIVKNTDLTLETMKKLKGLGINIAIDDFGTGYSSLGYLKNLPISTLKIDKSFVQDMIKDNAAITNTIIMLAKNLNLEVIAEGVETNEQMEYLCARDCFLMQGYFFSRPMLAEDIAKKYFL</sequence>
<dbReference type="PROSITE" id="PS50112">
    <property type="entry name" value="PAS"/>
    <property type="match status" value="1"/>
</dbReference>
<dbReference type="SUPFAM" id="SSF141868">
    <property type="entry name" value="EAL domain-like"/>
    <property type="match status" value="1"/>
</dbReference>
<dbReference type="Pfam" id="PF01590">
    <property type="entry name" value="GAF"/>
    <property type="match status" value="2"/>
</dbReference>
<dbReference type="NCBIfam" id="TIGR00229">
    <property type="entry name" value="sensory_box"/>
    <property type="match status" value="1"/>
</dbReference>
<dbReference type="PROSITE" id="PS50887">
    <property type="entry name" value="GGDEF"/>
    <property type="match status" value="1"/>
</dbReference>
<feature type="domain" description="EAL" evidence="4">
    <location>
        <begin position="677"/>
        <end position="927"/>
    </location>
</feature>
<dbReference type="Gene3D" id="3.20.20.450">
    <property type="entry name" value="EAL domain"/>
    <property type="match status" value="1"/>
</dbReference>
<dbReference type="SMART" id="SM00052">
    <property type="entry name" value="EAL"/>
    <property type="match status" value="1"/>
</dbReference>
<dbReference type="EMBL" id="FOCD01000001">
    <property type="protein sequence ID" value="SEM75625.1"/>
    <property type="molecule type" value="Genomic_DNA"/>
</dbReference>
<dbReference type="InterPro" id="IPR003018">
    <property type="entry name" value="GAF"/>
</dbReference>
<feature type="coiled-coil region" evidence="1">
    <location>
        <begin position="361"/>
        <end position="388"/>
    </location>
</feature>
<dbReference type="Gene3D" id="3.30.450.40">
    <property type="match status" value="2"/>
</dbReference>
<feature type="domain" description="PAC" evidence="3">
    <location>
        <begin position="452"/>
        <end position="503"/>
    </location>
</feature>
<dbReference type="InterPro" id="IPR043128">
    <property type="entry name" value="Rev_trsase/Diguanyl_cyclase"/>
</dbReference>
<gene>
    <name evidence="6" type="ORF">SAMN04489762_0950</name>
</gene>
<dbReference type="NCBIfam" id="TIGR00254">
    <property type="entry name" value="GGDEF"/>
    <property type="match status" value="1"/>
</dbReference>
<evidence type="ECO:0000313" key="7">
    <source>
        <dbReference type="Proteomes" id="UP000199735"/>
    </source>
</evidence>
<dbReference type="Pfam" id="PF00989">
    <property type="entry name" value="PAS"/>
    <property type="match status" value="1"/>
</dbReference>
<proteinExistence type="predicted"/>
<dbReference type="InterPro" id="IPR035965">
    <property type="entry name" value="PAS-like_dom_sf"/>
</dbReference>
<feature type="domain" description="GGDEF" evidence="5">
    <location>
        <begin position="535"/>
        <end position="668"/>
    </location>
</feature>
<name>A0AAX2ECT4_9BACI</name>
<dbReference type="FunFam" id="3.20.20.450:FF:000001">
    <property type="entry name" value="Cyclic di-GMP phosphodiesterase yahA"/>
    <property type="match status" value="1"/>
</dbReference>
<dbReference type="CDD" id="cd00130">
    <property type="entry name" value="PAS"/>
    <property type="match status" value="1"/>
</dbReference>